<dbReference type="RefSeq" id="WP_171219714.1">
    <property type="nucleotide sequence ID" value="NZ_JABEPP010000005.1"/>
</dbReference>
<evidence type="ECO:0000259" key="10">
    <source>
        <dbReference type="Pfam" id="PF00155"/>
    </source>
</evidence>
<dbReference type="GO" id="GO:0004069">
    <property type="term" value="F:L-aspartate:2-oxoglutarate aminotransferase activity"/>
    <property type="evidence" value="ECO:0007669"/>
    <property type="project" value="UniProtKB-EC"/>
</dbReference>
<organism evidence="11 12">
    <name type="scientific">Enterovirga aerilata</name>
    <dbReference type="NCBI Taxonomy" id="2730920"/>
    <lineage>
        <taxon>Bacteria</taxon>
        <taxon>Pseudomonadati</taxon>
        <taxon>Pseudomonadota</taxon>
        <taxon>Alphaproteobacteria</taxon>
        <taxon>Hyphomicrobiales</taxon>
        <taxon>Methylobacteriaceae</taxon>
        <taxon>Enterovirga</taxon>
    </lineage>
</organism>
<name>A0A849IAD9_9HYPH</name>
<dbReference type="EMBL" id="JABEPP010000005">
    <property type="protein sequence ID" value="NNM74261.1"/>
    <property type="molecule type" value="Genomic_DNA"/>
</dbReference>
<evidence type="ECO:0000313" key="11">
    <source>
        <dbReference type="EMBL" id="NNM74261.1"/>
    </source>
</evidence>
<dbReference type="AlphaFoldDB" id="A0A849IAD9"/>
<reference evidence="11 12" key="1">
    <citation type="submission" date="2020-04" db="EMBL/GenBank/DDBJ databases">
        <title>Enterovirga sp. isolate from soil.</title>
        <authorList>
            <person name="Chea S."/>
            <person name="Kim D.-U."/>
        </authorList>
    </citation>
    <scope>NUCLEOTIDE SEQUENCE [LARGE SCALE GENOMIC DNA]</scope>
    <source>
        <strain evidence="11 12">DB1703</strain>
    </source>
</reference>
<dbReference type="InterPro" id="IPR015424">
    <property type="entry name" value="PyrdxlP-dep_Trfase"/>
</dbReference>
<dbReference type="InterPro" id="IPR015421">
    <property type="entry name" value="PyrdxlP-dep_Trfase_major"/>
</dbReference>
<dbReference type="InterPro" id="IPR050596">
    <property type="entry name" value="AspAT/PAT-like"/>
</dbReference>
<evidence type="ECO:0000256" key="3">
    <source>
        <dbReference type="ARBA" id="ARBA00012753"/>
    </source>
</evidence>
<evidence type="ECO:0000256" key="8">
    <source>
        <dbReference type="ARBA" id="ARBA00031658"/>
    </source>
</evidence>
<keyword evidence="5 11" id="KW-0032">Aminotransferase</keyword>
<gene>
    <name evidence="11" type="ORF">HJG44_18035</name>
</gene>
<evidence type="ECO:0000256" key="1">
    <source>
        <dbReference type="ARBA" id="ARBA00001933"/>
    </source>
</evidence>
<dbReference type="GO" id="GO:0006520">
    <property type="term" value="P:amino acid metabolic process"/>
    <property type="evidence" value="ECO:0007669"/>
    <property type="project" value="InterPro"/>
</dbReference>
<proteinExistence type="inferred from homology"/>
<evidence type="ECO:0000256" key="7">
    <source>
        <dbReference type="ARBA" id="ARBA00022898"/>
    </source>
</evidence>
<evidence type="ECO:0000256" key="6">
    <source>
        <dbReference type="ARBA" id="ARBA00022679"/>
    </source>
</evidence>
<keyword evidence="12" id="KW-1185">Reference proteome</keyword>
<dbReference type="EC" id="2.6.1.1" evidence="3"/>
<comment type="similarity">
    <text evidence="2">Belongs to the class-I pyridoxal-phosphate-dependent aminotransferase family.</text>
</comment>
<dbReference type="GO" id="GO:0030170">
    <property type="term" value="F:pyridoxal phosphate binding"/>
    <property type="evidence" value="ECO:0007669"/>
    <property type="project" value="InterPro"/>
</dbReference>
<evidence type="ECO:0000313" key="12">
    <source>
        <dbReference type="Proteomes" id="UP000564885"/>
    </source>
</evidence>
<accession>A0A849IAD9</accession>
<dbReference type="SUPFAM" id="SSF53383">
    <property type="entry name" value="PLP-dependent transferases"/>
    <property type="match status" value="1"/>
</dbReference>
<comment type="caution">
    <text evidence="11">The sequence shown here is derived from an EMBL/GenBank/DDBJ whole genome shotgun (WGS) entry which is preliminary data.</text>
</comment>
<evidence type="ECO:0000256" key="2">
    <source>
        <dbReference type="ARBA" id="ARBA00007441"/>
    </source>
</evidence>
<evidence type="ECO:0000256" key="4">
    <source>
        <dbReference type="ARBA" id="ARBA00016004"/>
    </source>
</evidence>
<dbReference type="CDD" id="cd00609">
    <property type="entry name" value="AAT_like"/>
    <property type="match status" value="1"/>
</dbReference>
<dbReference type="PANTHER" id="PTHR46383:SF1">
    <property type="entry name" value="ASPARTATE AMINOTRANSFERASE"/>
    <property type="match status" value="1"/>
</dbReference>
<evidence type="ECO:0000256" key="5">
    <source>
        <dbReference type="ARBA" id="ARBA00022576"/>
    </source>
</evidence>
<dbReference type="InterPro" id="IPR004839">
    <property type="entry name" value="Aminotransferase_I/II_large"/>
</dbReference>
<dbReference type="NCBIfam" id="NF005732">
    <property type="entry name" value="PRK07550.1"/>
    <property type="match status" value="1"/>
</dbReference>
<dbReference type="PANTHER" id="PTHR46383">
    <property type="entry name" value="ASPARTATE AMINOTRANSFERASE"/>
    <property type="match status" value="1"/>
</dbReference>
<sequence>MVPLNPLVAGVAPPPIPEARAWAARYDGRHGPLIDLTQAVPGYPAHPDLVRKLAEAAGQPESFGYGEITGDLALREAYAADLSGLYGGDVRPEEVAITTGANMGSFAATMLLAKPGEAVMLPVPWYFNHQMNAAMLGIEVVPLPCQAEDGFVPDPDAAEKLLTDRVKAVLLVTPNNPTGAVYPPETIARFAGLCRERGITLVLDETYRDFRPGDLDRPHALFADPSWRDHLVQLYSFSKSYCVPGYRLGAVVASSAMLGQLTKILDCVQICAARAGQAGLAWAIPALREWREGNRTLMNERGAAAQAAFAALPDWEMSSRGAYFAYVRHPYRGRSAMAVAEALATERGVIALPGSAFGPGQDAYLRLAFANVEAERIAEVAGRLRDPLAL</sequence>
<feature type="domain" description="Aminotransferase class I/classII large" evidence="10">
    <location>
        <begin position="34"/>
        <end position="384"/>
    </location>
</feature>
<dbReference type="Gene3D" id="3.40.640.10">
    <property type="entry name" value="Type I PLP-dependent aspartate aminotransferase-like (Major domain)"/>
    <property type="match status" value="1"/>
</dbReference>
<comment type="catalytic activity">
    <reaction evidence="9">
        <text>L-aspartate + 2-oxoglutarate = oxaloacetate + L-glutamate</text>
        <dbReference type="Rhea" id="RHEA:21824"/>
        <dbReference type="ChEBI" id="CHEBI:16452"/>
        <dbReference type="ChEBI" id="CHEBI:16810"/>
        <dbReference type="ChEBI" id="CHEBI:29985"/>
        <dbReference type="ChEBI" id="CHEBI:29991"/>
        <dbReference type="EC" id="2.6.1.1"/>
    </reaction>
</comment>
<evidence type="ECO:0000256" key="9">
    <source>
        <dbReference type="ARBA" id="ARBA00049185"/>
    </source>
</evidence>
<dbReference type="Proteomes" id="UP000564885">
    <property type="component" value="Unassembled WGS sequence"/>
</dbReference>
<keyword evidence="6 11" id="KW-0808">Transferase</keyword>
<comment type="cofactor">
    <cofactor evidence="1">
        <name>pyridoxal 5'-phosphate</name>
        <dbReference type="ChEBI" id="CHEBI:597326"/>
    </cofactor>
</comment>
<dbReference type="Pfam" id="PF00155">
    <property type="entry name" value="Aminotran_1_2"/>
    <property type="match status" value="1"/>
</dbReference>
<keyword evidence="7" id="KW-0663">Pyridoxal phosphate</keyword>
<protein>
    <recommendedName>
        <fullName evidence="4">8-amino-7-oxononanoate synthase</fullName>
        <ecNumber evidence="3">2.6.1.1</ecNumber>
    </recommendedName>
    <alternativeName>
        <fullName evidence="8">Alpha-oxoamine synthase</fullName>
    </alternativeName>
</protein>